<dbReference type="EMBL" id="QXGD01000941">
    <property type="protein sequence ID" value="KAE9219597.1"/>
    <property type="molecule type" value="Genomic_DNA"/>
</dbReference>
<evidence type="ECO:0000313" key="3">
    <source>
        <dbReference type="Proteomes" id="UP000440367"/>
    </source>
</evidence>
<evidence type="ECO:0000313" key="2">
    <source>
        <dbReference type="EMBL" id="KAE9219597.1"/>
    </source>
</evidence>
<name>A0A6A3YKW4_9STRA</name>
<reference evidence="2 3" key="1">
    <citation type="submission" date="2018-08" db="EMBL/GenBank/DDBJ databases">
        <title>Genomic investigation of the strawberry pathogen Phytophthora fragariae indicates pathogenicity is determined by transcriptional variation in three key races.</title>
        <authorList>
            <person name="Adams T.M."/>
            <person name="Armitage A.D."/>
            <person name="Sobczyk M.K."/>
            <person name="Bates H.J."/>
            <person name="Dunwell J.M."/>
            <person name="Nellist C.F."/>
            <person name="Harrison R.J."/>
        </authorList>
    </citation>
    <scope>NUCLEOTIDE SEQUENCE [LARGE SCALE GENOMIC DNA]</scope>
    <source>
        <strain evidence="2 3">BC-1</strain>
    </source>
</reference>
<sequence>MARPKRKRTPEEIEQAIRDNERINATPAAPEEPAAKKRCQARRRSKCYNLNKEFQALDVAGDVTAAPVEASVFVENTITQPPGVRRDEQPPPEPTVQTTASATAATAVAAPSNSEQPPVLTNAELARRRGAAMSASQQERTRARERERARIRRANMTGSQRERTRRKEAERQRADGPCCQSPGGTYSAIEIVFGKWIQEQSDLSKIDGWFMKSNVFG</sequence>
<evidence type="ECO:0000256" key="1">
    <source>
        <dbReference type="SAM" id="MobiDB-lite"/>
    </source>
</evidence>
<comment type="caution">
    <text evidence="2">The sequence shown here is derived from an EMBL/GenBank/DDBJ whole genome shotgun (WGS) entry which is preliminary data.</text>
</comment>
<feature type="compositionally biased region" description="Low complexity" evidence="1">
    <location>
        <begin position="95"/>
        <end position="112"/>
    </location>
</feature>
<gene>
    <name evidence="2" type="ORF">PF002_g16140</name>
</gene>
<feature type="region of interest" description="Disordered" evidence="1">
    <location>
        <begin position="1"/>
        <end position="41"/>
    </location>
</feature>
<feature type="region of interest" description="Disordered" evidence="1">
    <location>
        <begin position="77"/>
        <end position="184"/>
    </location>
</feature>
<organism evidence="2 3">
    <name type="scientific">Phytophthora fragariae</name>
    <dbReference type="NCBI Taxonomy" id="53985"/>
    <lineage>
        <taxon>Eukaryota</taxon>
        <taxon>Sar</taxon>
        <taxon>Stramenopiles</taxon>
        <taxon>Oomycota</taxon>
        <taxon>Peronosporomycetes</taxon>
        <taxon>Peronosporales</taxon>
        <taxon>Peronosporaceae</taxon>
        <taxon>Phytophthora</taxon>
    </lineage>
</organism>
<proteinExistence type="predicted"/>
<feature type="compositionally biased region" description="Basic and acidic residues" evidence="1">
    <location>
        <begin position="139"/>
        <end position="148"/>
    </location>
</feature>
<dbReference type="AlphaFoldDB" id="A0A6A3YKW4"/>
<feature type="compositionally biased region" description="Basic and acidic residues" evidence="1">
    <location>
        <begin position="160"/>
        <end position="174"/>
    </location>
</feature>
<dbReference type="Proteomes" id="UP000440367">
    <property type="component" value="Unassembled WGS sequence"/>
</dbReference>
<accession>A0A6A3YKW4</accession>
<protein>
    <submittedName>
        <fullName evidence="2">Uncharacterized protein</fullName>
    </submittedName>
</protein>
<feature type="compositionally biased region" description="Basic and acidic residues" evidence="1">
    <location>
        <begin position="9"/>
        <end position="22"/>
    </location>
</feature>